<dbReference type="RefSeq" id="WP_062007970.1">
    <property type="nucleotide sequence ID" value="NZ_CP012677.1"/>
</dbReference>
<gene>
    <name evidence="1" type="ORF">AOC05_14995</name>
</gene>
<dbReference type="EMBL" id="CP012677">
    <property type="protein sequence ID" value="ALE93328.1"/>
    <property type="molecule type" value="Genomic_DNA"/>
</dbReference>
<dbReference type="Proteomes" id="UP000062833">
    <property type="component" value="Chromosome"/>
</dbReference>
<reference evidence="2" key="1">
    <citation type="submission" date="2015-09" db="EMBL/GenBank/DDBJ databases">
        <title>Complete genome of Arthrobacter alpinus strain R3.8.</title>
        <authorList>
            <person name="See-Too W.S."/>
            <person name="Chan K.G."/>
        </authorList>
    </citation>
    <scope>NUCLEOTIDE SEQUENCE [LARGE SCALE GENOMIC DNA]</scope>
    <source>
        <strain evidence="2">R3.8</strain>
    </source>
</reference>
<dbReference type="AlphaFoldDB" id="A0A0M4QRJ2"/>
<dbReference type="KEGG" id="aaq:AOC05_14995"/>
<dbReference type="PATRIC" id="fig|656366.3.peg.3235"/>
<dbReference type="InterPro" id="IPR024248">
    <property type="entry name" value="DUF2695"/>
</dbReference>
<keyword evidence="2" id="KW-1185">Reference proteome</keyword>
<sequence length="126" mass="14852">MEALPPEEAEFFDHLEQELHELSTALTLPLPRECLVCYVYRMLDFGCHGMFWMRRYRDLRAPRATALEERMCRRGGYCDCEMLQNAFRPNHYIFECTPDGEFLMEPMPSCIGVRAGSTRPCDLWFD</sequence>
<accession>A0A0M4QRJ2</accession>
<protein>
    <recommendedName>
        <fullName evidence="3">DUF2695 domain-containing protein</fullName>
    </recommendedName>
</protein>
<evidence type="ECO:0000313" key="1">
    <source>
        <dbReference type="EMBL" id="ALE93328.1"/>
    </source>
</evidence>
<dbReference type="OrthoDB" id="4866170at2"/>
<proteinExistence type="predicted"/>
<name>A0A0M4QRJ2_9MICC</name>
<organism evidence="1 2">
    <name type="scientific">Arthrobacter alpinus</name>
    <dbReference type="NCBI Taxonomy" id="656366"/>
    <lineage>
        <taxon>Bacteria</taxon>
        <taxon>Bacillati</taxon>
        <taxon>Actinomycetota</taxon>
        <taxon>Actinomycetes</taxon>
        <taxon>Micrococcales</taxon>
        <taxon>Micrococcaceae</taxon>
        <taxon>Arthrobacter</taxon>
    </lineage>
</organism>
<dbReference type="Pfam" id="PF10905">
    <property type="entry name" value="DUF2695"/>
    <property type="match status" value="1"/>
</dbReference>
<evidence type="ECO:0000313" key="2">
    <source>
        <dbReference type="Proteomes" id="UP000062833"/>
    </source>
</evidence>
<evidence type="ECO:0008006" key="3">
    <source>
        <dbReference type="Google" id="ProtNLM"/>
    </source>
</evidence>